<dbReference type="Gene3D" id="3.90.226.10">
    <property type="entry name" value="2-enoyl-CoA Hydratase, Chain A, domain 1"/>
    <property type="match status" value="1"/>
</dbReference>
<proteinExistence type="inferred from homology"/>
<evidence type="ECO:0000256" key="8">
    <source>
        <dbReference type="PROSITE-ProRule" id="PRU10086"/>
    </source>
</evidence>
<feature type="compositionally biased region" description="Basic and acidic residues" evidence="10">
    <location>
        <begin position="227"/>
        <end position="245"/>
    </location>
</feature>
<protein>
    <recommendedName>
        <fullName evidence="7 9">ATP-dependent Clp protease proteolytic subunit</fullName>
        <ecNumber evidence="7">3.4.21.92</ecNumber>
    </recommendedName>
    <alternativeName>
        <fullName evidence="7">Endopeptidase Clp</fullName>
    </alternativeName>
</protein>
<dbReference type="InterPro" id="IPR033135">
    <property type="entry name" value="ClpP_His_AS"/>
</dbReference>
<organism evidence="11 12">
    <name type="scientific">Streptomonospora arabica</name>
    <dbReference type="NCBI Taxonomy" id="412417"/>
    <lineage>
        <taxon>Bacteria</taxon>
        <taxon>Bacillati</taxon>
        <taxon>Actinomycetota</taxon>
        <taxon>Actinomycetes</taxon>
        <taxon>Streptosporangiales</taxon>
        <taxon>Nocardiopsidaceae</taxon>
        <taxon>Streptomonospora</taxon>
    </lineage>
</organism>
<accession>A0ABV9SRG9</accession>
<evidence type="ECO:0000256" key="10">
    <source>
        <dbReference type="SAM" id="MobiDB-lite"/>
    </source>
</evidence>
<dbReference type="NCBIfam" id="NF009205">
    <property type="entry name" value="PRK12553.1"/>
    <property type="match status" value="1"/>
</dbReference>
<dbReference type="InterPro" id="IPR001907">
    <property type="entry name" value="ClpP"/>
</dbReference>
<comment type="subunit">
    <text evidence="7">Fourteen ClpP subunits assemble into 2 heptameric rings which stack back to back to give a disk-like structure with a central cavity, resembling the structure of eukaryotic proteasomes.</text>
</comment>
<dbReference type="InterPro" id="IPR029045">
    <property type="entry name" value="ClpP/crotonase-like_dom_sf"/>
</dbReference>
<name>A0ABV9SRG9_9ACTN</name>
<keyword evidence="4 7" id="KW-0378">Hydrolase</keyword>
<dbReference type="EMBL" id="JBHSIY010000021">
    <property type="protein sequence ID" value="MFC4868900.1"/>
    <property type="molecule type" value="Genomic_DNA"/>
</dbReference>
<evidence type="ECO:0000256" key="9">
    <source>
        <dbReference type="RuleBase" id="RU003567"/>
    </source>
</evidence>
<evidence type="ECO:0000256" key="7">
    <source>
        <dbReference type="HAMAP-Rule" id="MF_00444"/>
    </source>
</evidence>
<dbReference type="Proteomes" id="UP001595858">
    <property type="component" value="Unassembled WGS sequence"/>
</dbReference>
<dbReference type="GO" id="GO:0008233">
    <property type="term" value="F:peptidase activity"/>
    <property type="evidence" value="ECO:0007669"/>
    <property type="project" value="UniProtKB-KW"/>
</dbReference>
<dbReference type="NCBIfam" id="NF001368">
    <property type="entry name" value="PRK00277.1"/>
    <property type="match status" value="1"/>
</dbReference>
<evidence type="ECO:0000313" key="12">
    <source>
        <dbReference type="Proteomes" id="UP001595858"/>
    </source>
</evidence>
<evidence type="ECO:0000256" key="3">
    <source>
        <dbReference type="ARBA" id="ARBA00022670"/>
    </source>
</evidence>
<keyword evidence="2 7" id="KW-0963">Cytoplasm</keyword>
<dbReference type="EC" id="3.4.21.92" evidence="7"/>
<dbReference type="RefSeq" id="WP_386699706.1">
    <property type="nucleotide sequence ID" value="NZ_BAAAQI010000021.1"/>
</dbReference>
<keyword evidence="3 7" id="KW-0645">Protease</keyword>
<dbReference type="PROSITE" id="PS00382">
    <property type="entry name" value="CLP_PROTEASE_HIS"/>
    <property type="match status" value="1"/>
</dbReference>
<feature type="active site" description="Nucleophile" evidence="7">
    <location>
        <position position="103"/>
    </location>
</feature>
<evidence type="ECO:0000256" key="1">
    <source>
        <dbReference type="ARBA" id="ARBA00007039"/>
    </source>
</evidence>
<feature type="active site" evidence="7 8">
    <location>
        <position position="128"/>
    </location>
</feature>
<dbReference type="CDD" id="cd07017">
    <property type="entry name" value="S14_ClpP_2"/>
    <property type="match status" value="1"/>
</dbReference>
<comment type="catalytic activity">
    <reaction evidence="6 7 8">
        <text>Hydrolysis of proteins to small peptides in the presence of ATP and magnesium. alpha-casein is the usual test substrate. In the absence of ATP, only oligopeptides shorter than five residues are hydrolyzed (such as succinyl-Leu-Tyr-|-NHMec, and Leu-Tyr-Leu-|-Tyr-Trp, in which cleavage of the -Tyr-|-Leu- and -Tyr-|-Trp bonds also occurs).</text>
        <dbReference type="EC" id="3.4.21.92"/>
    </reaction>
</comment>
<sequence>MLSTHPSALPRLAADGAAATFDDQIANRLLHGRMVVLGTQVDEVVANRVCTELLLLAEEDPKRDITLIINSPGGSVHAGMAVYDTMQFIPNDVATLVMGFAGSMGQFLLCTGAAGKRYSLPNARIMMHQPSGGVGGTAADIAIQAENLAHTKKSLQELTARHTGQPLERIVEDQRRDAWFTAEQAREYGFVDQVVNSVAELGGDTARRFGFGADNAPGIAHAAASARAERRQERQEQEQEKKHGDGAQNGGADGSDSEEGRK</sequence>
<keyword evidence="12" id="KW-1185">Reference proteome</keyword>
<comment type="subcellular location">
    <subcellularLocation>
        <location evidence="7">Cytoplasm</location>
    </subcellularLocation>
</comment>
<evidence type="ECO:0000256" key="6">
    <source>
        <dbReference type="ARBA" id="ARBA00034021"/>
    </source>
</evidence>
<comment type="caution">
    <text evidence="11">The sequence shown here is derived from an EMBL/GenBank/DDBJ whole genome shotgun (WGS) entry which is preliminary data.</text>
</comment>
<reference evidence="12" key="1">
    <citation type="journal article" date="2019" name="Int. J. Syst. Evol. Microbiol.">
        <title>The Global Catalogue of Microorganisms (GCM) 10K type strain sequencing project: providing services to taxonomists for standard genome sequencing and annotation.</title>
        <authorList>
            <consortium name="The Broad Institute Genomics Platform"/>
            <consortium name="The Broad Institute Genome Sequencing Center for Infectious Disease"/>
            <person name="Wu L."/>
            <person name="Ma J."/>
        </authorList>
    </citation>
    <scope>NUCLEOTIDE SEQUENCE [LARGE SCALE GENOMIC DNA]</scope>
    <source>
        <strain evidence="12">CGMCC 4.7304</strain>
    </source>
</reference>
<gene>
    <name evidence="7" type="primary">clpP</name>
    <name evidence="11" type="ORF">ACFPCZ_19875</name>
</gene>
<evidence type="ECO:0000313" key="11">
    <source>
        <dbReference type="EMBL" id="MFC4868900.1"/>
    </source>
</evidence>
<dbReference type="HAMAP" id="MF_00444">
    <property type="entry name" value="ClpP"/>
    <property type="match status" value="1"/>
</dbReference>
<dbReference type="PANTHER" id="PTHR10381">
    <property type="entry name" value="ATP-DEPENDENT CLP PROTEASE PROTEOLYTIC SUBUNIT"/>
    <property type="match status" value="1"/>
</dbReference>
<dbReference type="PANTHER" id="PTHR10381:SF70">
    <property type="entry name" value="ATP-DEPENDENT CLP PROTEASE PROTEOLYTIC SUBUNIT"/>
    <property type="match status" value="1"/>
</dbReference>
<dbReference type="SUPFAM" id="SSF52096">
    <property type="entry name" value="ClpP/crotonase"/>
    <property type="match status" value="1"/>
</dbReference>
<keyword evidence="5 7" id="KW-0720">Serine protease</keyword>
<dbReference type="GO" id="GO:0006508">
    <property type="term" value="P:proteolysis"/>
    <property type="evidence" value="ECO:0007669"/>
    <property type="project" value="UniProtKB-KW"/>
</dbReference>
<evidence type="ECO:0000256" key="5">
    <source>
        <dbReference type="ARBA" id="ARBA00022825"/>
    </source>
</evidence>
<comment type="similarity">
    <text evidence="1 7 9">Belongs to the peptidase S14 family.</text>
</comment>
<dbReference type="PRINTS" id="PR00127">
    <property type="entry name" value="CLPPROTEASEP"/>
</dbReference>
<comment type="function">
    <text evidence="7">Cleaves peptides in various proteins in a process that requires ATP hydrolysis. Has a chymotrypsin-like activity. Plays a major role in the degradation of misfolded proteins.</text>
</comment>
<evidence type="ECO:0000256" key="4">
    <source>
        <dbReference type="ARBA" id="ARBA00022801"/>
    </source>
</evidence>
<evidence type="ECO:0000256" key="2">
    <source>
        <dbReference type="ARBA" id="ARBA00022490"/>
    </source>
</evidence>
<feature type="region of interest" description="Disordered" evidence="10">
    <location>
        <begin position="220"/>
        <end position="262"/>
    </location>
</feature>
<dbReference type="InterPro" id="IPR023562">
    <property type="entry name" value="ClpP/TepA"/>
</dbReference>
<dbReference type="Pfam" id="PF00574">
    <property type="entry name" value="CLP_protease"/>
    <property type="match status" value="1"/>
</dbReference>